<dbReference type="AlphaFoldDB" id="A0ABD1ZDF7"/>
<name>A0ABD1ZDF7_9MARC</name>
<comment type="caution">
    <text evidence="2">The sequence shown here is derived from an EMBL/GenBank/DDBJ whole genome shotgun (WGS) entry which is preliminary data.</text>
</comment>
<dbReference type="Proteomes" id="UP001605036">
    <property type="component" value="Unassembled WGS sequence"/>
</dbReference>
<evidence type="ECO:0000313" key="3">
    <source>
        <dbReference type="Proteomes" id="UP001605036"/>
    </source>
</evidence>
<accession>A0ABD1ZDF7</accession>
<organism evidence="2 3">
    <name type="scientific">Riccia fluitans</name>
    <dbReference type="NCBI Taxonomy" id="41844"/>
    <lineage>
        <taxon>Eukaryota</taxon>
        <taxon>Viridiplantae</taxon>
        <taxon>Streptophyta</taxon>
        <taxon>Embryophyta</taxon>
        <taxon>Marchantiophyta</taxon>
        <taxon>Marchantiopsida</taxon>
        <taxon>Marchantiidae</taxon>
        <taxon>Marchantiales</taxon>
        <taxon>Ricciaceae</taxon>
        <taxon>Riccia</taxon>
    </lineage>
</organism>
<keyword evidence="3" id="KW-1185">Reference proteome</keyword>
<dbReference type="EMBL" id="JBHFFA010000001">
    <property type="protein sequence ID" value="KAL2649407.1"/>
    <property type="molecule type" value="Genomic_DNA"/>
</dbReference>
<proteinExistence type="predicted"/>
<sequence>MLKEDLQVQKKQADDYQEELKTLQVEDVCLKDDHCKKMKSAMAKKHQQLDVLIEDVTKVIHNFCLKLVEVTKESISMQLQEEVKEVKDFDMNLRKVMEQYVLALESVMEEAKASTLKAAGAVLQTLHKAISQAKGEEDDSEDNATEVEGTETQDHDTKEEDNFFLFIRKYFIFDWL</sequence>
<evidence type="ECO:0000313" key="2">
    <source>
        <dbReference type="EMBL" id="KAL2649407.1"/>
    </source>
</evidence>
<feature type="region of interest" description="Disordered" evidence="1">
    <location>
        <begin position="132"/>
        <end position="156"/>
    </location>
</feature>
<reference evidence="2 3" key="1">
    <citation type="submission" date="2024-09" db="EMBL/GenBank/DDBJ databases">
        <title>Chromosome-scale assembly of Riccia fluitans.</title>
        <authorList>
            <person name="Paukszto L."/>
            <person name="Sawicki J."/>
            <person name="Karawczyk K."/>
            <person name="Piernik-Szablinska J."/>
            <person name="Szczecinska M."/>
            <person name="Mazdziarz M."/>
        </authorList>
    </citation>
    <scope>NUCLEOTIDE SEQUENCE [LARGE SCALE GENOMIC DNA]</scope>
    <source>
        <strain evidence="2">Rf_01</strain>
        <tissue evidence="2">Aerial parts of the thallus</tissue>
    </source>
</reference>
<gene>
    <name evidence="2" type="ORF">R1flu_017535</name>
</gene>
<evidence type="ECO:0000256" key="1">
    <source>
        <dbReference type="SAM" id="MobiDB-lite"/>
    </source>
</evidence>
<protein>
    <submittedName>
        <fullName evidence="2">Uncharacterized protein</fullName>
    </submittedName>
</protein>
<feature type="compositionally biased region" description="Acidic residues" evidence="1">
    <location>
        <begin position="136"/>
        <end position="151"/>
    </location>
</feature>